<evidence type="ECO:0000313" key="3">
    <source>
        <dbReference type="Proteomes" id="UP001529510"/>
    </source>
</evidence>
<keyword evidence="3" id="KW-1185">Reference proteome</keyword>
<feature type="non-terminal residue" evidence="2">
    <location>
        <position position="1"/>
    </location>
</feature>
<reference evidence="2 3" key="1">
    <citation type="submission" date="2024-05" db="EMBL/GenBank/DDBJ databases">
        <title>Genome sequencing and assembly of Indian major carp, Cirrhinus mrigala (Hamilton, 1822).</title>
        <authorList>
            <person name="Mohindra V."/>
            <person name="Chowdhury L.M."/>
            <person name="Lal K."/>
            <person name="Jena J.K."/>
        </authorList>
    </citation>
    <scope>NUCLEOTIDE SEQUENCE [LARGE SCALE GENOMIC DNA]</scope>
    <source>
        <strain evidence="2">CM1030</strain>
        <tissue evidence="2">Blood</tissue>
    </source>
</reference>
<name>A0ABD0PZT9_CIRMR</name>
<dbReference type="Proteomes" id="UP001529510">
    <property type="component" value="Unassembled WGS sequence"/>
</dbReference>
<sequence>SYTEAYIHNEIRRTVCRNISKTSMDFQMDPRITFSPEKGEKRPRSGSVSNLKQSTLWRD</sequence>
<comment type="caution">
    <text evidence="2">The sequence shown here is derived from an EMBL/GenBank/DDBJ whole genome shotgun (WGS) entry which is preliminary data.</text>
</comment>
<organism evidence="2 3">
    <name type="scientific">Cirrhinus mrigala</name>
    <name type="common">Mrigala</name>
    <dbReference type="NCBI Taxonomy" id="683832"/>
    <lineage>
        <taxon>Eukaryota</taxon>
        <taxon>Metazoa</taxon>
        <taxon>Chordata</taxon>
        <taxon>Craniata</taxon>
        <taxon>Vertebrata</taxon>
        <taxon>Euteleostomi</taxon>
        <taxon>Actinopterygii</taxon>
        <taxon>Neopterygii</taxon>
        <taxon>Teleostei</taxon>
        <taxon>Ostariophysi</taxon>
        <taxon>Cypriniformes</taxon>
        <taxon>Cyprinidae</taxon>
        <taxon>Labeoninae</taxon>
        <taxon>Labeonini</taxon>
        <taxon>Cirrhinus</taxon>
    </lineage>
</organism>
<gene>
    <name evidence="2" type="ORF">M9458_025000</name>
</gene>
<protein>
    <submittedName>
        <fullName evidence="2">Uncharacterized protein</fullName>
    </submittedName>
</protein>
<accession>A0ABD0PZT9</accession>
<feature type="compositionally biased region" description="Polar residues" evidence="1">
    <location>
        <begin position="46"/>
        <end position="59"/>
    </location>
</feature>
<dbReference type="AlphaFoldDB" id="A0ABD0PZT9"/>
<feature type="region of interest" description="Disordered" evidence="1">
    <location>
        <begin position="27"/>
        <end position="59"/>
    </location>
</feature>
<dbReference type="EMBL" id="JAMKFB020000012">
    <property type="protein sequence ID" value="KAL0179558.1"/>
    <property type="molecule type" value="Genomic_DNA"/>
</dbReference>
<feature type="non-terminal residue" evidence="2">
    <location>
        <position position="59"/>
    </location>
</feature>
<evidence type="ECO:0000313" key="2">
    <source>
        <dbReference type="EMBL" id="KAL0179558.1"/>
    </source>
</evidence>
<proteinExistence type="predicted"/>
<evidence type="ECO:0000256" key="1">
    <source>
        <dbReference type="SAM" id="MobiDB-lite"/>
    </source>
</evidence>